<dbReference type="Gene3D" id="2.60.120.200">
    <property type="match status" value="1"/>
</dbReference>
<accession>A0A0F9UR14</accession>
<proteinExistence type="predicted"/>
<gene>
    <name evidence="1" type="ORF">LCGC14_0500450</name>
</gene>
<name>A0A0F9UR14_9ZZZZ</name>
<dbReference type="SUPFAM" id="SSF49899">
    <property type="entry name" value="Concanavalin A-like lectins/glucanases"/>
    <property type="match status" value="1"/>
</dbReference>
<dbReference type="EMBL" id="LAZR01000585">
    <property type="protein sequence ID" value="KKN63596.1"/>
    <property type="molecule type" value="Genomic_DNA"/>
</dbReference>
<reference evidence="1" key="1">
    <citation type="journal article" date="2015" name="Nature">
        <title>Complex archaea that bridge the gap between prokaryotes and eukaryotes.</title>
        <authorList>
            <person name="Spang A."/>
            <person name="Saw J.H."/>
            <person name="Jorgensen S.L."/>
            <person name="Zaremba-Niedzwiedzka K."/>
            <person name="Martijn J."/>
            <person name="Lind A.E."/>
            <person name="van Eijk R."/>
            <person name="Schleper C."/>
            <person name="Guy L."/>
            <person name="Ettema T.J."/>
        </authorList>
    </citation>
    <scope>NUCLEOTIDE SEQUENCE</scope>
</reference>
<comment type="caution">
    <text evidence="1">The sequence shown here is derived from an EMBL/GenBank/DDBJ whole genome shotgun (WGS) entry which is preliminary data.</text>
</comment>
<dbReference type="AlphaFoldDB" id="A0A0F9UR14"/>
<evidence type="ECO:0000313" key="1">
    <source>
        <dbReference type="EMBL" id="KKN63596.1"/>
    </source>
</evidence>
<sequence length="227" mass="25082">MRGYDQLQANQQLLLDLQLKEATGTNTQDFAKLHHVCTLIGTPTWQDLDNGLSYLDFVPGNPDYIRALQAATTDLDFTSGDYSAAVWIRPDALGNRNFMTRGVAATDGWDWWMDVNGAQNVSTFQAAASQFTLSAAADIVVGTWGMIGFSRTGAAIRTYKNGRDTTATAATHIDPLTANRNLYIGVNNLAAAGWYDGDMFRPRIWGKLMTPPEFRLLFEMERGLFGL</sequence>
<dbReference type="Pfam" id="PF13385">
    <property type="entry name" value="Laminin_G_3"/>
    <property type="match status" value="1"/>
</dbReference>
<protein>
    <recommendedName>
        <fullName evidence="2">LamG-like jellyroll fold domain-containing protein</fullName>
    </recommendedName>
</protein>
<evidence type="ECO:0008006" key="2">
    <source>
        <dbReference type="Google" id="ProtNLM"/>
    </source>
</evidence>
<dbReference type="InterPro" id="IPR013320">
    <property type="entry name" value="ConA-like_dom_sf"/>
</dbReference>
<organism evidence="1">
    <name type="scientific">marine sediment metagenome</name>
    <dbReference type="NCBI Taxonomy" id="412755"/>
    <lineage>
        <taxon>unclassified sequences</taxon>
        <taxon>metagenomes</taxon>
        <taxon>ecological metagenomes</taxon>
    </lineage>
</organism>